<sequence length="90" mass="9860">MTGMHFLTRISSRLKEKLGECSPAGKRGRSSFPQPTNTPTIQICMPVIPQNQRAKGEHQHGVIEYCGMGRESIRSLIRVGSHGSLTTGLI</sequence>
<evidence type="ECO:0000313" key="3">
    <source>
        <dbReference type="Proteomes" id="UP001206925"/>
    </source>
</evidence>
<feature type="compositionally biased region" description="Polar residues" evidence="1">
    <location>
        <begin position="31"/>
        <end position="40"/>
    </location>
</feature>
<protein>
    <submittedName>
        <fullName evidence="2">Uncharacterized protein</fullName>
    </submittedName>
</protein>
<dbReference type="AlphaFoldDB" id="A0AAD5C3D2"/>
<evidence type="ECO:0000256" key="1">
    <source>
        <dbReference type="SAM" id="MobiDB-lite"/>
    </source>
</evidence>
<dbReference type="EMBL" id="JAMZMK010009685">
    <property type="protein sequence ID" value="KAI7734628.1"/>
    <property type="molecule type" value="Genomic_DNA"/>
</dbReference>
<reference evidence="2" key="1">
    <citation type="submission" date="2022-06" db="EMBL/GenBank/DDBJ databases">
        <title>Uncovering the hologenomic basis of an extraordinary plant invasion.</title>
        <authorList>
            <person name="Bieker V.C."/>
            <person name="Martin M.D."/>
            <person name="Gilbert T."/>
            <person name="Hodgins K."/>
            <person name="Battlay P."/>
            <person name="Petersen B."/>
            <person name="Wilson J."/>
        </authorList>
    </citation>
    <scope>NUCLEOTIDE SEQUENCE</scope>
    <source>
        <strain evidence="2">AA19_3_7</strain>
        <tissue evidence="2">Leaf</tissue>
    </source>
</reference>
<accession>A0AAD5C3D2</accession>
<proteinExistence type="predicted"/>
<gene>
    <name evidence="2" type="ORF">M8C21_018972</name>
</gene>
<dbReference type="Proteomes" id="UP001206925">
    <property type="component" value="Unassembled WGS sequence"/>
</dbReference>
<keyword evidence="3" id="KW-1185">Reference proteome</keyword>
<name>A0AAD5C3D2_AMBAR</name>
<comment type="caution">
    <text evidence="2">The sequence shown here is derived from an EMBL/GenBank/DDBJ whole genome shotgun (WGS) entry which is preliminary data.</text>
</comment>
<evidence type="ECO:0000313" key="2">
    <source>
        <dbReference type="EMBL" id="KAI7734628.1"/>
    </source>
</evidence>
<organism evidence="2 3">
    <name type="scientific">Ambrosia artemisiifolia</name>
    <name type="common">Common ragweed</name>
    <dbReference type="NCBI Taxonomy" id="4212"/>
    <lineage>
        <taxon>Eukaryota</taxon>
        <taxon>Viridiplantae</taxon>
        <taxon>Streptophyta</taxon>
        <taxon>Embryophyta</taxon>
        <taxon>Tracheophyta</taxon>
        <taxon>Spermatophyta</taxon>
        <taxon>Magnoliopsida</taxon>
        <taxon>eudicotyledons</taxon>
        <taxon>Gunneridae</taxon>
        <taxon>Pentapetalae</taxon>
        <taxon>asterids</taxon>
        <taxon>campanulids</taxon>
        <taxon>Asterales</taxon>
        <taxon>Asteraceae</taxon>
        <taxon>Asteroideae</taxon>
        <taxon>Heliantheae alliance</taxon>
        <taxon>Heliantheae</taxon>
        <taxon>Ambrosia</taxon>
    </lineage>
</organism>
<feature type="region of interest" description="Disordered" evidence="1">
    <location>
        <begin position="19"/>
        <end position="40"/>
    </location>
</feature>